<name>A0AAE6G1U7_MYXXA</name>
<feature type="region of interest" description="Disordered" evidence="2">
    <location>
        <begin position="779"/>
        <end position="858"/>
    </location>
</feature>
<dbReference type="InterPro" id="IPR052906">
    <property type="entry name" value="Type_IV_Methyl-Rstrct_Enzyme"/>
</dbReference>
<dbReference type="AlphaFoldDB" id="A0AAE6G1U7"/>
<feature type="compositionally biased region" description="Low complexity" evidence="2">
    <location>
        <begin position="575"/>
        <end position="599"/>
    </location>
</feature>
<dbReference type="InterPro" id="IPR007759">
    <property type="entry name" value="Asxl_HARE-HTH"/>
</dbReference>
<dbReference type="GO" id="GO:0006355">
    <property type="term" value="P:regulation of DNA-templated transcription"/>
    <property type="evidence" value="ECO:0007669"/>
    <property type="project" value="InterPro"/>
</dbReference>
<feature type="compositionally biased region" description="Gly residues" evidence="2">
    <location>
        <begin position="600"/>
        <end position="609"/>
    </location>
</feature>
<feature type="region of interest" description="Disordered" evidence="2">
    <location>
        <begin position="87"/>
        <end position="138"/>
    </location>
</feature>
<gene>
    <name evidence="4" type="ORF">BHS09_20450</name>
</gene>
<organism evidence="4 5">
    <name type="scientific">Myxococcus xanthus</name>
    <dbReference type="NCBI Taxonomy" id="34"/>
    <lineage>
        <taxon>Bacteria</taxon>
        <taxon>Pseudomonadati</taxon>
        <taxon>Myxococcota</taxon>
        <taxon>Myxococcia</taxon>
        <taxon>Myxococcales</taxon>
        <taxon>Cystobacterineae</taxon>
        <taxon>Myxococcaceae</taxon>
        <taxon>Myxococcus</taxon>
    </lineage>
</organism>
<dbReference type="PANTHER" id="PTHR30015">
    <property type="entry name" value="MRR RESTRICTION SYSTEM PROTEIN"/>
    <property type="match status" value="1"/>
</dbReference>
<feature type="compositionally biased region" description="Basic residues" evidence="2">
    <location>
        <begin position="558"/>
        <end position="572"/>
    </location>
</feature>
<feature type="compositionally biased region" description="Low complexity" evidence="2">
    <location>
        <begin position="660"/>
        <end position="717"/>
    </location>
</feature>
<dbReference type="PROSITE" id="PS51913">
    <property type="entry name" value="HTH_HARE"/>
    <property type="match status" value="1"/>
</dbReference>
<evidence type="ECO:0000313" key="5">
    <source>
        <dbReference type="Proteomes" id="UP000320179"/>
    </source>
</evidence>
<feature type="compositionally biased region" description="Basic and acidic residues" evidence="2">
    <location>
        <begin position="456"/>
        <end position="481"/>
    </location>
</feature>
<feature type="compositionally biased region" description="Basic and acidic residues" evidence="2">
    <location>
        <begin position="101"/>
        <end position="112"/>
    </location>
</feature>
<feature type="compositionally biased region" description="Gly residues" evidence="2">
    <location>
        <begin position="647"/>
        <end position="659"/>
    </location>
</feature>
<accession>A0AAE6G1U7</accession>
<dbReference type="GO" id="GO:0003677">
    <property type="term" value="F:DNA binding"/>
    <property type="evidence" value="ECO:0007669"/>
    <property type="project" value="InterPro"/>
</dbReference>
<dbReference type="PANTHER" id="PTHR30015:SF7">
    <property type="entry name" value="TYPE IV METHYL-DIRECTED RESTRICTION ENZYME ECOKMRR"/>
    <property type="match status" value="1"/>
</dbReference>
<feature type="compositionally biased region" description="Low complexity" evidence="2">
    <location>
        <begin position="729"/>
        <end position="743"/>
    </location>
</feature>
<evidence type="ECO:0000313" key="4">
    <source>
        <dbReference type="EMBL" id="QDE69151.1"/>
    </source>
</evidence>
<protein>
    <recommendedName>
        <fullName evidence="3">HTH HARE-type domain-containing protein</fullName>
    </recommendedName>
</protein>
<feature type="compositionally biased region" description="Polar residues" evidence="2">
    <location>
        <begin position="779"/>
        <end position="802"/>
    </location>
</feature>
<dbReference type="GO" id="GO:0015666">
    <property type="term" value="F:restriction endodeoxyribonuclease activity"/>
    <property type="evidence" value="ECO:0007669"/>
    <property type="project" value="TreeGrafter"/>
</dbReference>
<sequence>MTFYEAALRILESEGRPLHFLEITEKSIQQSLLSHVGKTPEVTMLSRLAAMARRTRDRKVLVTAKDTFALVDWSIPEDVEALAQTGVVEPHPEEELPPLRPAERHPEPRTDNVRVAGRGSDRKRRRDEDEERGGRRKRFPPLPEVVFEILSESDIGLRTDQIIERARAKELCAEDTTVEAVLTALLEDNQRRIDAGRRPQYAFSKDSGEVSLERAGAPSEAPPLELQAAFAQALGIPLEAGRPVLGKPAAAGEAPADAALVSTLRAALKDARRSVARGLRKRLGELDVGTFEKSVVKMMHGLGFRELKVAKRSKEGPLLTARKREGSVELRYAVRMLKGTPGIDRKSVQELRRDLGHYSAQVGLLVSPGDVRGDARTEAQANGSLVMLWCGDALGEKFLEAETAVSVTQVALYEVDEKFFEAAKLDAEEAQKRREERQREKQAREGEEPTEAAAPAERERPREKRRRERESREAREAREAEATAGASTEEAPAAPAGDAREAAPVPAAPVLQGREDDEEGDDEDGEDDDLEAASAFVGGARPDGTAADAGAEGAPGDRKRRRRRRRGRRGRGSRAGEAGATGAPGEAGAAGEAAAAGEAGAAGAGGTAGEAGVAAAGAGGATGEAGASNTGAGGTAGEAGASATGAGEAGASGAGGTAGEAGASVTGGAAAGEAGASAEGAGGDTAAWSVAGETTSVGATGVSTAGTGATGVASPAANGAGEAPPVSKSGDASADSGAGSVAAPGAVSGEAIASAGDVGSGAVSGEVASASVGVATQVDVSGTAPSEETSSVAPTSGLTQAGVQDGSAGEVAPGAAMTTSSGSAEGAQVSEPAPSPTDGEPSADSSVPPKGPSGERDS</sequence>
<feature type="compositionally biased region" description="Acidic residues" evidence="2">
    <location>
        <begin position="515"/>
        <end position="531"/>
    </location>
</feature>
<reference evidence="4 5" key="1">
    <citation type="journal article" date="2019" name="Science">
        <title>Social genes are selection hotspots in kin groups of a soil microbe.</title>
        <authorList>
            <person name="Wielgoss S."/>
            <person name="Wolfensberger R."/>
            <person name="Sun L."/>
            <person name="Fiegna F."/>
            <person name="Velicer G.J."/>
        </authorList>
    </citation>
    <scope>NUCLEOTIDE SEQUENCE [LARGE SCALE GENOMIC DNA]</scope>
    <source>
        <strain evidence="4 5">MC3.5.9c15</strain>
    </source>
</reference>
<feature type="compositionally biased region" description="Low complexity" evidence="2">
    <location>
        <begin position="482"/>
        <end position="510"/>
    </location>
</feature>
<evidence type="ECO:0000256" key="2">
    <source>
        <dbReference type="SAM" id="MobiDB-lite"/>
    </source>
</evidence>
<dbReference type="Proteomes" id="UP000320179">
    <property type="component" value="Chromosome"/>
</dbReference>
<feature type="domain" description="HTH HARE-type" evidence="3">
    <location>
        <begin position="1"/>
        <end position="73"/>
    </location>
</feature>
<dbReference type="GO" id="GO:0009307">
    <property type="term" value="P:DNA restriction-modification system"/>
    <property type="evidence" value="ECO:0007669"/>
    <property type="project" value="InterPro"/>
</dbReference>
<dbReference type="InterPro" id="IPR007560">
    <property type="entry name" value="Restrct_endonuc_IV_Mrr"/>
</dbReference>
<dbReference type="EMBL" id="CP017174">
    <property type="protein sequence ID" value="QDE69151.1"/>
    <property type="molecule type" value="Genomic_DNA"/>
</dbReference>
<feature type="region of interest" description="Disordered" evidence="2">
    <location>
        <begin position="431"/>
        <end position="743"/>
    </location>
</feature>
<feature type="compositionally biased region" description="Basic and acidic residues" evidence="2">
    <location>
        <begin position="431"/>
        <end position="447"/>
    </location>
</feature>
<feature type="compositionally biased region" description="Low complexity" evidence="2">
    <location>
        <begin position="543"/>
        <end position="554"/>
    </location>
</feature>
<dbReference type="Pfam" id="PF04471">
    <property type="entry name" value="Mrr_cat"/>
    <property type="match status" value="1"/>
</dbReference>
<dbReference type="RefSeq" id="WP_140798702.1">
    <property type="nucleotide sequence ID" value="NZ_CP017173.1"/>
</dbReference>
<keyword evidence="1" id="KW-0804">Transcription</keyword>
<evidence type="ECO:0000259" key="3">
    <source>
        <dbReference type="PROSITE" id="PS51913"/>
    </source>
</evidence>
<proteinExistence type="predicted"/>
<evidence type="ECO:0000256" key="1">
    <source>
        <dbReference type="ARBA" id="ARBA00023163"/>
    </source>
</evidence>
<dbReference type="Pfam" id="PF05066">
    <property type="entry name" value="HARE-HTH"/>
    <property type="match status" value="1"/>
</dbReference>